<dbReference type="GO" id="GO:0016887">
    <property type="term" value="F:ATP hydrolysis activity"/>
    <property type="evidence" value="ECO:0007669"/>
    <property type="project" value="InterPro"/>
</dbReference>
<dbReference type="Proteomes" id="UP000019522">
    <property type="component" value="Chromosome"/>
</dbReference>
<reference evidence="4 5" key="2">
    <citation type="submission" date="2014-03" db="EMBL/GenBank/DDBJ databases">
        <authorList>
            <person name="Baltrus D."/>
            <person name="Dougherty K."/>
        </authorList>
    </citation>
    <scope>NUCLEOTIDE SEQUENCE</scope>
    <source>
        <strain evidence="4 5">28a24</strain>
    </source>
</reference>
<dbReference type="InterPro" id="IPR050921">
    <property type="entry name" value="T4SS_GSP_E_ATPase"/>
</dbReference>
<comment type="similarity">
    <text evidence="1">Belongs to the GSP E family.</text>
</comment>
<dbReference type="PATRIC" id="fig|316.77.peg.3951"/>
<dbReference type="FunFam" id="3.40.50.300:FF:001116">
    <property type="entry name" value="Type IV pili twitching motility protein PilT"/>
    <property type="match status" value="1"/>
</dbReference>
<feature type="domain" description="AAA+ ATPase" evidence="3">
    <location>
        <begin position="122"/>
        <end position="247"/>
    </location>
</feature>
<protein>
    <submittedName>
        <fullName evidence="4">Twitching motility protein PilT</fullName>
    </submittedName>
</protein>
<dbReference type="RefSeq" id="WP_025243413.1">
    <property type="nucleotide sequence ID" value="NZ_CP007441.1"/>
</dbReference>
<dbReference type="Gene3D" id="3.40.50.300">
    <property type="entry name" value="P-loop containing nucleotide triphosphate hydrolases"/>
    <property type="match status" value="1"/>
</dbReference>
<reference evidence="5" key="1">
    <citation type="journal article" date="2014" name="Genome Announc.">
        <title>Complete Genome Sequence of the Highly Transformable Pseudomonas stutzeri Strain 28a24.</title>
        <authorList>
            <person name="Smith B.A."/>
            <person name="Dougherty K.M."/>
            <person name="Baltrus D.A."/>
        </authorList>
    </citation>
    <scope>NUCLEOTIDE SEQUENCE [LARGE SCALE GENOMIC DNA]</scope>
    <source>
        <strain evidence="5">28a24</strain>
    </source>
</reference>
<evidence type="ECO:0000259" key="3">
    <source>
        <dbReference type="SMART" id="SM00382"/>
    </source>
</evidence>
<evidence type="ECO:0000256" key="1">
    <source>
        <dbReference type="ARBA" id="ARBA00006611"/>
    </source>
</evidence>
<name>W8RBX5_STUST</name>
<sequence length="381" mass="42421">MEFEKLLRLMVEKGGSDLFITAGVPPSMKVNGKILPVNKTPMSPEMTRETVHAVMNEQQRREFAENHECNFAISARGIGRFRVSAFYQRNLAGMVLRRIETNIPTLEDLKLPDVLKKLAMTKRGLVLFVGATGTGKSTSLAAMIGYRNKNSSGHIISIEDPIEFIHQHQSCIVTQREVGIDTDSFDVALKNTLRQAPDVILIGEVRTRETMDYAVAFAETGHLCLATLHANNANQALDRIINFFPADRQQQVWMDLSLNLKAIVAQQLISTPDGKGRRAVIEVLINTPLAADLIRKGEVHELKSLMKRSTDLGMQTFDQALYNLYVQGEITYEDALLHADSSNDLRLMIKLGSETDGEHLTSVSQGLTLEVSDDDPGRSFR</sequence>
<dbReference type="SUPFAM" id="SSF52540">
    <property type="entry name" value="P-loop containing nucleoside triphosphate hydrolases"/>
    <property type="match status" value="1"/>
</dbReference>
<dbReference type="FunFam" id="3.30.450.90:FF:000004">
    <property type="entry name" value="Type IV pili twitching motility protein PilT"/>
    <property type="match status" value="1"/>
</dbReference>
<dbReference type="InterPro" id="IPR003593">
    <property type="entry name" value="AAA+_ATPase"/>
</dbReference>
<evidence type="ECO:0000313" key="4">
    <source>
        <dbReference type="EMBL" id="AHL77198.1"/>
    </source>
</evidence>
<dbReference type="SMART" id="SM00382">
    <property type="entry name" value="AAA"/>
    <property type="match status" value="1"/>
</dbReference>
<evidence type="ECO:0000313" key="5">
    <source>
        <dbReference type="Proteomes" id="UP000019522"/>
    </source>
</evidence>
<feature type="region of interest" description="Disordered" evidence="2">
    <location>
        <begin position="362"/>
        <end position="381"/>
    </location>
</feature>
<dbReference type="CDD" id="cd01131">
    <property type="entry name" value="PilT"/>
    <property type="match status" value="1"/>
</dbReference>
<dbReference type="InterPro" id="IPR006321">
    <property type="entry name" value="PilT/PilU"/>
</dbReference>
<evidence type="ECO:0000256" key="2">
    <source>
        <dbReference type="SAM" id="MobiDB-lite"/>
    </source>
</evidence>
<dbReference type="GO" id="GO:0005524">
    <property type="term" value="F:ATP binding"/>
    <property type="evidence" value="ECO:0007669"/>
    <property type="project" value="InterPro"/>
</dbReference>
<dbReference type="InterPro" id="IPR001482">
    <property type="entry name" value="T2SS/T4SS_dom"/>
</dbReference>
<dbReference type="OrthoDB" id="9804785at2"/>
<dbReference type="AlphaFoldDB" id="W8RBX5"/>
<dbReference type="EMBL" id="CP007441">
    <property type="protein sequence ID" value="AHL77198.1"/>
    <property type="molecule type" value="Genomic_DNA"/>
</dbReference>
<dbReference type="Gene3D" id="3.30.450.90">
    <property type="match status" value="1"/>
</dbReference>
<dbReference type="NCBIfam" id="TIGR01420">
    <property type="entry name" value="pilT_fam"/>
    <property type="match status" value="1"/>
</dbReference>
<proteinExistence type="inferred from homology"/>
<dbReference type="InterPro" id="IPR027417">
    <property type="entry name" value="P-loop_NTPase"/>
</dbReference>
<organism evidence="4 5">
    <name type="scientific">Stutzerimonas stutzeri</name>
    <name type="common">Pseudomonas stutzeri</name>
    <dbReference type="NCBI Taxonomy" id="316"/>
    <lineage>
        <taxon>Bacteria</taxon>
        <taxon>Pseudomonadati</taxon>
        <taxon>Pseudomonadota</taxon>
        <taxon>Gammaproteobacteria</taxon>
        <taxon>Pseudomonadales</taxon>
        <taxon>Pseudomonadaceae</taxon>
        <taxon>Stutzerimonas</taxon>
    </lineage>
</organism>
<dbReference type="PANTHER" id="PTHR30486:SF12">
    <property type="entry name" value="TYPE IV PILUS ATPASE PILU"/>
    <property type="match status" value="1"/>
</dbReference>
<dbReference type="Pfam" id="PF00437">
    <property type="entry name" value="T2SSE"/>
    <property type="match status" value="1"/>
</dbReference>
<gene>
    <name evidence="4" type="ORF">CH92_19795</name>
</gene>
<accession>W8RBX5</accession>
<dbReference type="PANTHER" id="PTHR30486">
    <property type="entry name" value="TWITCHING MOTILITY PROTEIN PILT"/>
    <property type="match status" value="1"/>
</dbReference>
<dbReference type="KEGG" id="pstt:CH92_19795"/>